<dbReference type="GO" id="GO:0006166">
    <property type="term" value="P:purine ribonucleoside salvage"/>
    <property type="evidence" value="ECO:0007669"/>
    <property type="project" value="UniProtKB-KW"/>
</dbReference>
<dbReference type="OrthoDB" id="363185at2759"/>
<dbReference type="GO" id="GO:0005737">
    <property type="term" value="C:cytoplasm"/>
    <property type="evidence" value="ECO:0007669"/>
    <property type="project" value="UniProtKB-SubCell"/>
</dbReference>
<keyword evidence="10" id="KW-0328">Glycosyltransferase</keyword>
<keyword evidence="15" id="KW-1185">Reference proteome</keyword>
<evidence type="ECO:0000256" key="5">
    <source>
        <dbReference type="ARBA" id="ARBA00008391"/>
    </source>
</evidence>
<dbReference type="GO" id="GO:0003999">
    <property type="term" value="F:adenine phosphoribosyltransferase activity"/>
    <property type="evidence" value="ECO:0007669"/>
    <property type="project" value="UniProtKB-EC"/>
</dbReference>
<dbReference type="PANTHER" id="PTHR32315">
    <property type="entry name" value="ADENINE PHOSPHORIBOSYLTRANSFERASE"/>
    <property type="match status" value="1"/>
</dbReference>
<evidence type="ECO:0000256" key="4">
    <source>
        <dbReference type="ARBA" id="ARBA00004659"/>
    </source>
</evidence>
<evidence type="ECO:0000256" key="7">
    <source>
        <dbReference type="ARBA" id="ARBA00011893"/>
    </source>
</evidence>
<dbReference type="SUPFAM" id="SSF53271">
    <property type="entry name" value="PRTase-like"/>
    <property type="match status" value="1"/>
</dbReference>
<dbReference type="EnsemblMetazoa" id="XM_038214422.1">
    <property type="protein sequence ID" value="XP_038070350.1"/>
    <property type="gene ID" value="LOC119739459"/>
</dbReference>
<evidence type="ECO:0000313" key="14">
    <source>
        <dbReference type="EnsemblMetazoa" id="XP_038070350.1"/>
    </source>
</evidence>
<dbReference type="GO" id="GO:0002055">
    <property type="term" value="F:adenine binding"/>
    <property type="evidence" value="ECO:0007669"/>
    <property type="project" value="TreeGrafter"/>
</dbReference>
<dbReference type="Gene3D" id="3.40.50.2020">
    <property type="match status" value="1"/>
</dbReference>
<dbReference type="PANTHER" id="PTHR32315:SF3">
    <property type="entry name" value="ADENINE PHOSPHORIBOSYLTRANSFERASE"/>
    <property type="match status" value="1"/>
</dbReference>
<dbReference type="InterPro" id="IPR029057">
    <property type="entry name" value="PRTase-like"/>
</dbReference>
<evidence type="ECO:0000256" key="3">
    <source>
        <dbReference type="ARBA" id="ARBA00004496"/>
    </source>
</evidence>
<evidence type="ECO:0000256" key="11">
    <source>
        <dbReference type="ARBA" id="ARBA00022679"/>
    </source>
</evidence>
<dbReference type="InterPro" id="IPR000836">
    <property type="entry name" value="PRTase_dom"/>
</dbReference>
<comment type="subcellular location">
    <subcellularLocation>
        <location evidence="3">Cytoplasm</location>
    </subcellularLocation>
</comment>
<dbReference type="InterPro" id="IPR005764">
    <property type="entry name" value="Ade_phspho_trans"/>
</dbReference>
<keyword evidence="11" id="KW-0808">Transferase</keyword>
<dbReference type="NCBIfam" id="TIGR01090">
    <property type="entry name" value="apt"/>
    <property type="match status" value="1"/>
</dbReference>
<dbReference type="RefSeq" id="XP_038070350.1">
    <property type="nucleotide sequence ID" value="XM_038214422.1"/>
</dbReference>
<evidence type="ECO:0000256" key="9">
    <source>
        <dbReference type="ARBA" id="ARBA00022490"/>
    </source>
</evidence>
<comment type="function">
    <text evidence="2">Catalyzes a salvage reaction resulting in the formation of AMP, that is energically less costly than de novo synthesis.</text>
</comment>
<name>A0A914B1X3_PATMI</name>
<evidence type="ECO:0000256" key="1">
    <source>
        <dbReference type="ARBA" id="ARBA00000868"/>
    </source>
</evidence>
<dbReference type="GO" id="GO:0044209">
    <property type="term" value="P:AMP salvage"/>
    <property type="evidence" value="ECO:0007669"/>
    <property type="project" value="TreeGrafter"/>
</dbReference>
<dbReference type="Proteomes" id="UP000887568">
    <property type="component" value="Unplaced"/>
</dbReference>
<comment type="subunit">
    <text evidence="6">Homodimer.</text>
</comment>
<dbReference type="CDD" id="cd06223">
    <property type="entry name" value="PRTases_typeI"/>
    <property type="match status" value="1"/>
</dbReference>
<evidence type="ECO:0000256" key="2">
    <source>
        <dbReference type="ARBA" id="ARBA00003968"/>
    </source>
</evidence>
<proteinExistence type="inferred from homology"/>
<evidence type="ECO:0000259" key="13">
    <source>
        <dbReference type="Pfam" id="PF00156"/>
    </source>
</evidence>
<dbReference type="GO" id="GO:0006168">
    <property type="term" value="P:adenine salvage"/>
    <property type="evidence" value="ECO:0007669"/>
    <property type="project" value="InterPro"/>
</dbReference>
<dbReference type="HAMAP" id="MF_00004">
    <property type="entry name" value="Aden_phosphoribosyltr"/>
    <property type="match status" value="1"/>
</dbReference>
<dbReference type="NCBIfam" id="NF002634">
    <property type="entry name" value="PRK02304.1-3"/>
    <property type="match status" value="1"/>
</dbReference>
<dbReference type="EC" id="2.4.2.7" evidence="7"/>
<dbReference type="GO" id="GO:0016208">
    <property type="term" value="F:AMP binding"/>
    <property type="evidence" value="ECO:0007669"/>
    <property type="project" value="TreeGrafter"/>
</dbReference>
<dbReference type="FunFam" id="3.40.50.2020:FF:000004">
    <property type="entry name" value="Adenine phosphoribosyltransferase"/>
    <property type="match status" value="1"/>
</dbReference>
<keyword evidence="9" id="KW-0963">Cytoplasm</keyword>
<feature type="domain" description="Phosphoribosyltransferase" evidence="13">
    <location>
        <begin position="37"/>
        <end position="159"/>
    </location>
</feature>
<comment type="catalytic activity">
    <reaction evidence="1">
        <text>AMP + diphosphate = 5-phospho-alpha-D-ribose 1-diphosphate + adenine</text>
        <dbReference type="Rhea" id="RHEA:16609"/>
        <dbReference type="ChEBI" id="CHEBI:16708"/>
        <dbReference type="ChEBI" id="CHEBI:33019"/>
        <dbReference type="ChEBI" id="CHEBI:58017"/>
        <dbReference type="ChEBI" id="CHEBI:456215"/>
        <dbReference type="EC" id="2.4.2.7"/>
    </reaction>
</comment>
<accession>A0A914B1X3</accession>
<dbReference type="OMA" id="QAYDLEY"/>
<organism evidence="14 15">
    <name type="scientific">Patiria miniata</name>
    <name type="common">Bat star</name>
    <name type="synonym">Asterina miniata</name>
    <dbReference type="NCBI Taxonomy" id="46514"/>
    <lineage>
        <taxon>Eukaryota</taxon>
        <taxon>Metazoa</taxon>
        <taxon>Echinodermata</taxon>
        <taxon>Eleutherozoa</taxon>
        <taxon>Asterozoa</taxon>
        <taxon>Asteroidea</taxon>
        <taxon>Valvatacea</taxon>
        <taxon>Valvatida</taxon>
        <taxon>Asterinidae</taxon>
        <taxon>Patiria</taxon>
    </lineage>
</organism>
<dbReference type="Pfam" id="PF00156">
    <property type="entry name" value="Pribosyltran"/>
    <property type="match status" value="1"/>
</dbReference>
<evidence type="ECO:0000256" key="10">
    <source>
        <dbReference type="ARBA" id="ARBA00022676"/>
    </source>
</evidence>
<comment type="pathway">
    <text evidence="4">Purine metabolism; AMP biosynthesis via salvage pathway; AMP from adenine: step 1/1.</text>
</comment>
<dbReference type="CTD" id="353"/>
<protein>
    <recommendedName>
        <fullName evidence="8">Adenine phosphoribosyltransferase</fullName>
        <ecNumber evidence="7">2.4.2.7</ecNumber>
    </recommendedName>
</protein>
<dbReference type="AlphaFoldDB" id="A0A914B1X3"/>
<sequence length="179" mass="19422">MGDENTRISRVKGAITAIQDFPKPGVLFRDIFPLFKDPAVLSDAVSLMVEHIKDKIGSVDVIVGLEARGFLFGPMMSVQLGCSFVPIRKKGKLPGKCVQASYLLEYGTDIMEAQAEAIKPGQKVVIVDDLIATGGTMSAAVELISKMEGRVVECLVLIELLDLKGVAKLKHPFFSVLQF</sequence>
<dbReference type="NCBIfam" id="NF002636">
    <property type="entry name" value="PRK02304.1-5"/>
    <property type="match status" value="1"/>
</dbReference>
<evidence type="ECO:0000256" key="8">
    <source>
        <dbReference type="ARBA" id="ARBA00017366"/>
    </source>
</evidence>
<evidence type="ECO:0000313" key="15">
    <source>
        <dbReference type="Proteomes" id="UP000887568"/>
    </source>
</evidence>
<evidence type="ECO:0000256" key="12">
    <source>
        <dbReference type="ARBA" id="ARBA00022726"/>
    </source>
</evidence>
<dbReference type="GeneID" id="119739459"/>
<comment type="similarity">
    <text evidence="5">Belongs to the purine/pyrimidine phosphoribosyltransferase family.</text>
</comment>
<keyword evidence="12" id="KW-0660">Purine salvage</keyword>
<dbReference type="InterPro" id="IPR050054">
    <property type="entry name" value="UPRTase/APRTase"/>
</dbReference>
<reference evidence="14" key="1">
    <citation type="submission" date="2022-11" db="UniProtKB">
        <authorList>
            <consortium name="EnsemblMetazoa"/>
        </authorList>
    </citation>
    <scope>IDENTIFICATION</scope>
</reference>
<evidence type="ECO:0000256" key="6">
    <source>
        <dbReference type="ARBA" id="ARBA00011738"/>
    </source>
</evidence>